<protein>
    <submittedName>
        <fullName evidence="2">Uncharacterized protein</fullName>
    </submittedName>
</protein>
<dbReference type="Proteomes" id="UP001595681">
    <property type="component" value="Unassembled WGS sequence"/>
</dbReference>
<name>A0ABV7NEL2_9SPHN</name>
<accession>A0ABV7NEL2</accession>
<keyword evidence="3" id="KW-1185">Reference proteome</keyword>
<comment type="caution">
    <text evidence="2">The sequence shown here is derived from an EMBL/GenBank/DDBJ whole genome shotgun (WGS) entry which is preliminary data.</text>
</comment>
<dbReference type="RefSeq" id="WP_380795936.1">
    <property type="nucleotide sequence ID" value="NZ_JBHRVU010000004.1"/>
</dbReference>
<evidence type="ECO:0000256" key="1">
    <source>
        <dbReference type="SAM" id="MobiDB-lite"/>
    </source>
</evidence>
<dbReference type="EMBL" id="JBHRVU010000004">
    <property type="protein sequence ID" value="MFC3441929.1"/>
    <property type="molecule type" value="Genomic_DNA"/>
</dbReference>
<feature type="region of interest" description="Disordered" evidence="1">
    <location>
        <begin position="61"/>
        <end position="82"/>
    </location>
</feature>
<sequence length="82" mass="8882">MKGLVKLAIVTGLGAIAFKGWREWMGDDKDAGIVDMDEMEAAGFSGYIRDAGPQQGISARNWDKVDEQSDESFPASDPPGNY</sequence>
<reference evidence="3" key="1">
    <citation type="journal article" date="2019" name="Int. J. Syst. Evol. Microbiol.">
        <title>The Global Catalogue of Microorganisms (GCM) 10K type strain sequencing project: providing services to taxonomists for standard genome sequencing and annotation.</title>
        <authorList>
            <consortium name="The Broad Institute Genomics Platform"/>
            <consortium name="The Broad Institute Genome Sequencing Center for Infectious Disease"/>
            <person name="Wu L."/>
            <person name="Ma J."/>
        </authorList>
    </citation>
    <scope>NUCLEOTIDE SEQUENCE [LARGE SCALE GENOMIC DNA]</scope>
    <source>
        <strain evidence="3">CCM 7491</strain>
    </source>
</reference>
<organism evidence="2 3">
    <name type="scientific">Sphingobium rhizovicinum</name>
    <dbReference type="NCBI Taxonomy" id="432308"/>
    <lineage>
        <taxon>Bacteria</taxon>
        <taxon>Pseudomonadati</taxon>
        <taxon>Pseudomonadota</taxon>
        <taxon>Alphaproteobacteria</taxon>
        <taxon>Sphingomonadales</taxon>
        <taxon>Sphingomonadaceae</taxon>
        <taxon>Sphingobium</taxon>
    </lineage>
</organism>
<evidence type="ECO:0000313" key="2">
    <source>
        <dbReference type="EMBL" id="MFC3441929.1"/>
    </source>
</evidence>
<evidence type="ECO:0000313" key="3">
    <source>
        <dbReference type="Proteomes" id="UP001595681"/>
    </source>
</evidence>
<gene>
    <name evidence="2" type="ORF">ACFOKF_12195</name>
</gene>
<proteinExistence type="predicted"/>